<dbReference type="InterPro" id="IPR033753">
    <property type="entry name" value="GCV_H/Fam206"/>
</dbReference>
<dbReference type="PANTHER" id="PTHR11715">
    <property type="entry name" value="GLYCINE CLEAVAGE SYSTEM H PROTEIN"/>
    <property type="match status" value="1"/>
</dbReference>
<evidence type="ECO:0000256" key="1">
    <source>
        <dbReference type="ARBA" id="ARBA00009249"/>
    </source>
</evidence>
<gene>
    <name evidence="3" type="primary">gcvH</name>
    <name evidence="6" type="ORF">A2519_22365</name>
</gene>
<evidence type="ECO:0000313" key="6">
    <source>
        <dbReference type="EMBL" id="OGK00074.1"/>
    </source>
</evidence>
<dbReference type="NCBIfam" id="NF002270">
    <property type="entry name" value="PRK01202.1"/>
    <property type="match status" value="1"/>
</dbReference>
<feature type="modified residue" description="N6-lipoyllysine" evidence="3 4">
    <location>
        <position position="64"/>
    </location>
</feature>
<comment type="caution">
    <text evidence="6">The sequence shown here is derived from an EMBL/GenBank/DDBJ whole genome shotgun (WGS) entry which is preliminary data.</text>
</comment>
<name>A0A1F7F098_UNCRA</name>
<evidence type="ECO:0000259" key="5">
    <source>
        <dbReference type="PROSITE" id="PS50968"/>
    </source>
</evidence>
<reference evidence="6 7" key="1">
    <citation type="journal article" date="2016" name="Nat. Commun.">
        <title>Thousands of microbial genomes shed light on interconnected biogeochemical processes in an aquifer system.</title>
        <authorList>
            <person name="Anantharaman K."/>
            <person name="Brown C.T."/>
            <person name="Hug L.A."/>
            <person name="Sharon I."/>
            <person name="Castelle C.J."/>
            <person name="Probst A.J."/>
            <person name="Thomas B.C."/>
            <person name="Singh A."/>
            <person name="Wilkins M.J."/>
            <person name="Karaoz U."/>
            <person name="Brodie E.L."/>
            <person name="Williams K.H."/>
            <person name="Hubbard S.S."/>
            <person name="Banfield J.F."/>
        </authorList>
    </citation>
    <scope>NUCLEOTIDE SEQUENCE [LARGE SCALE GENOMIC DNA]</scope>
</reference>
<evidence type="ECO:0000313" key="7">
    <source>
        <dbReference type="Proteomes" id="UP000179243"/>
    </source>
</evidence>
<comment type="similarity">
    <text evidence="1 3">Belongs to the GcvH family.</text>
</comment>
<dbReference type="InterPro" id="IPR000089">
    <property type="entry name" value="Biotin_lipoyl"/>
</dbReference>
<dbReference type="Pfam" id="PF01597">
    <property type="entry name" value="GCV_H"/>
    <property type="match status" value="1"/>
</dbReference>
<dbReference type="PANTHER" id="PTHR11715:SF3">
    <property type="entry name" value="GLYCINE CLEAVAGE SYSTEM H PROTEIN-RELATED"/>
    <property type="match status" value="1"/>
</dbReference>
<dbReference type="SUPFAM" id="SSF51230">
    <property type="entry name" value="Single hybrid motif"/>
    <property type="match status" value="1"/>
</dbReference>
<organism evidence="6 7">
    <name type="scientific">Candidatus Raymondbacteria bacterium RIFOXYD12_FULL_49_13</name>
    <dbReference type="NCBI Taxonomy" id="1817890"/>
    <lineage>
        <taxon>Bacteria</taxon>
        <taxon>Raymondiibacteriota</taxon>
    </lineage>
</organism>
<dbReference type="GO" id="GO:0005829">
    <property type="term" value="C:cytosol"/>
    <property type="evidence" value="ECO:0007669"/>
    <property type="project" value="TreeGrafter"/>
</dbReference>
<dbReference type="InterPro" id="IPR011053">
    <property type="entry name" value="Single_hybrid_motif"/>
</dbReference>
<comment type="cofactor">
    <cofactor evidence="3">
        <name>(R)-lipoate</name>
        <dbReference type="ChEBI" id="CHEBI:83088"/>
    </cofactor>
    <text evidence="3">Binds 1 lipoyl cofactor covalently.</text>
</comment>
<comment type="function">
    <text evidence="3">The glycine cleavage system catalyzes the degradation of glycine. The H protein shuttles the methylamine group of glycine from the P protein to the T protein.</text>
</comment>
<evidence type="ECO:0000256" key="4">
    <source>
        <dbReference type="PIRSR" id="PIRSR617453-50"/>
    </source>
</evidence>
<dbReference type="AlphaFoldDB" id="A0A1F7F098"/>
<dbReference type="NCBIfam" id="TIGR00527">
    <property type="entry name" value="gcvH"/>
    <property type="match status" value="1"/>
</dbReference>
<dbReference type="Gene3D" id="2.40.50.100">
    <property type="match status" value="1"/>
</dbReference>
<dbReference type="Proteomes" id="UP000179243">
    <property type="component" value="Unassembled WGS sequence"/>
</dbReference>
<keyword evidence="2 3" id="KW-0450">Lipoyl</keyword>
<dbReference type="InterPro" id="IPR017453">
    <property type="entry name" value="GCV_H_sub"/>
</dbReference>
<dbReference type="GO" id="GO:0005960">
    <property type="term" value="C:glycine cleavage complex"/>
    <property type="evidence" value="ECO:0007669"/>
    <property type="project" value="InterPro"/>
</dbReference>
<dbReference type="PROSITE" id="PS50968">
    <property type="entry name" value="BIOTINYL_LIPOYL"/>
    <property type="match status" value="1"/>
</dbReference>
<dbReference type="HAMAP" id="MF_00272">
    <property type="entry name" value="GcvH"/>
    <property type="match status" value="1"/>
</dbReference>
<dbReference type="InterPro" id="IPR002930">
    <property type="entry name" value="GCV_H"/>
</dbReference>
<dbReference type="GO" id="GO:0009249">
    <property type="term" value="P:protein lipoylation"/>
    <property type="evidence" value="ECO:0007669"/>
    <property type="project" value="TreeGrafter"/>
</dbReference>
<feature type="domain" description="Lipoyl-binding" evidence="5">
    <location>
        <begin position="23"/>
        <end position="105"/>
    </location>
</feature>
<dbReference type="GO" id="GO:0019464">
    <property type="term" value="P:glycine decarboxylation via glycine cleavage system"/>
    <property type="evidence" value="ECO:0007669"/>
    <property type="project" value="UniProtKB-UniRule"/>
</dbReference>
<evidence type="ECO:0000256" key="3">
    <source>
        <dbReference type="HAMAP-Rule" id="MF_00272"/>
    </source>
</evidence>
<accession>A0A1F7F098</accession>
<dbReference type="CDD" id="cd06848">
    <property type="entry name" value="GCS_H"/>
    <property type="match status" value="1"/>
</dbReference>
<sequence>MASVPGDLLYTKDHEWAQVKGAMVTSGITDHAQHELGDIVFVQLPSVGVRVVQGQPYGEIEAVKTVAPLNAPVGGTVKEVNTALAENAGTINTDPYGQGWIIRIEMDKVSETAALLNAAAYAKLI</sequence>
<proteinExistence type="inferred from homology"/>
<evidence type="ECO:0000256" key="2">
    <source>
        <dbReference type="ARBA" id="ARBA00022823"/>
    </source>
</evidence>
<dbReference type="EMBL" id="MFYX01000155">
    <property type="protein sequence ID" value="OGK00074.1"/>
    <property type="molecule type" value="Genomic_DNA"/>
</dbReference>
<comment type="subunit">
    <text evidence="3">The glycine cleavage system is composed of four proteins: P, T, L and H.</text>
</comment>
<protein>
    <recommendedName>
        <fullName evidence="3">Glycine cleavage system H protein</fullName>
    </recommendedName>
</protein>